<dbReference type="STRING" id="599839.J4I1X9"/>
<dbReference type="HOGENOM" id="CLU_002639_3_0_1"/>
<dbReference type="OrthoDB" id="2732469at2759"/>
<sequence length="514" mass="58417">MGELAIVPAEDIENHTTLPTSCTGFQFPNPNIYENAQIAESLASQASFSLAPRMTSRPSRLIDVGSDDVVLPKLVPMQELDKMELDDLRYLTLSHCWGGAEILRLLVQNIDDLKSGIEKSTLPQTFQHAIVTTRELGYRYLWIDSLCIIQDSPQDWAYESQFMGEIYANSICTIAALAARNSHEGCFFDNTRNPLFFRPCRLLDDLYVEANSNIGVDLRKGLSPLPLHTRAWVVQERILAPRTVYYGSMGLAWECVDCSATEAIPWGEKSRFSPKASFFDIQQENNEEKYYSNWIDIQISYTRCSLTRFDDRLVAILGVIQRIQSLTGWENVWGMWRNRLLMEMLWFVEEPARRPETGMYLSPTWSWVGIEGRVMMAVGVQEQKRWAAEVVDVGLAEERGYVRLKAAMRGVKCTAACKLNGGKEMPLPKWEEVDWDPDTISKTDGVEEMACLLIARLPEYLGPGSEAFDIGLVVRRSRGEEWSRIGLFRQLREGDAALFPKNLAELQLKEITVV</sequence>
<dbReference type="PANTHER" id="PTHR33112:SF8">
    <property type="entry name" value="HETEROKARYON INCOMPATIBILITY DOMAIN-CONTAINING PROTEIN"/>
    <property type="match status" value="1"/>
</dbReference>
<dbReference type="InterPro" id="IPR010730">
    <property type="entry name" value="HET"/>
</dbReference>
<protein>
    <recommendedName>
        <fullName evidence="1">Heterokaryon incompatibility domain-containing protein</fullName>
    </recommendedName>
</protein>
<evidence type="ECO:0000313" key="3">
    <source>
        <dbReference type="Proteomes" id="UP000006352"/>
    </source>
</evidence>
<keyword evidence="3" id="KW-1185">Reference proteome</keyword>
<dbReference type="AlphaFoldDB" id="J4I1X9"/>
<proteinExistence type="predicted"/>
<dbReference type="PANTHER" id="PTHR33112">
    <property type="entry name" value="DOMAIN PROTEIN, PUTATIVE-RELATED"/>
    <property type="match status" value="1"/>
</dbReference>
<feature type="domain" description="Heterokaryon incompatibility" evidence="1">
    <location>
        <begin position="90"/>
        <end position="236"/>
    </location>
</feature>
<dbReference type="RefSeq" id="XP_012185070.1">
    <property type="nucleotide sequence ID" value="XM_012329680.1"/>
</dbReference>
<dbReference type="Pfam" id="PF06985">
    <property type="entry name" value="HET"/>
    <property type="match status" value="1"/>
</dbReference>
<dbReference type="InParanoid" id="J4I1X9"/>
<evidence type="ECO:0000313" key="2">
    <source>
        <dbReference type="EMBL" id="CCM05787.1"/>
    </source>
</evidence>
<name>J4I1X9_9APHY</name>
<dbReference type="Proteomes" id="UP000006352">
    <property type="component" value="Unassembled WGS sequence"/>
</dbReference>
<gene>
    <name evidence="2" type="ORF">FIBRA_08020</name>
</gene>
<dbReference type="GeneID" id="24100698"/>
<accession>J4I1X9</accession>
<dbReference type="EMBL" id="HE797206">
    <property type="protein sequence ID" value="CCM05787.1"/>
    <property type="molecule type" value="Genomic_DNA"/>
</dbReference>
<evidence type="ECO:0000259" key="1">
    <source>
        <dbReference type="Pfam" id="PF06985"/>
    </source>
</evidence>
<organism evidence="2 3">
    <name type="scientific">Fibroporia radiculosa</name>
    <dbReference type="NCBI Taxonomy" id="599839"/>
    <lineage>
        <taxon>Eukaryota</taxon>
        <taxon>Fungi</taxon>
        <taxon>Dikarya</taxon>
        <taxon>Basidiomycota</taxon>
        <taxon>Agaricomycotina</taxon>
        <taxon>Agaricomycetes</taxon>
        <taxon>Polyporales</taxon>
        <taxon>Fibroporiaceae</taxon>
        <taxon>Fibroporia</taxon>
    </lineage>
</organism>
<reference evidence="2 3" key="1">
    <citation type="journal article" date="2012" name="Appl. Environ. Microbiol.">
        <title>Short-read sequencing for genomic analysis of the brown rot fungus Fibroporia radiculosa.</title>
        <authorList>
            <person name="Tang J.D."/>
            <person name="Perkins A.D."/>
            <person name="Sonstegard T.S."/>
            <person name="Schroeder S.G."/>
            <person name="Burgess S.C."/>
            <person name="Diehl S.V."/>
        </authorList>
    </citation>
    <scope>NUCLEOTIDE SEQUENCE [LARGE SCALE GENOMIC DNA]</scope>
    <source>
        <strain evidence="2 3">TFFH 294</strain>
    </source>
</reference>